<keyword evidence="1" id="KW-1133">Transmembrane helix</keyword>
<evidence type="ECO:0008006" key="4">
    <source>
        <dbReference type="Google" id="ProtNLM"/>
    </source>
</evidence>
<sequence length="118" mass="12861">MLSGENELVYFGAPAVGIFISFYLSKLAMVSLYSITGVETAAKLHFSGAALIQTLLVFAAIYALIMAVTHVYIRKQTILALFQIKTKAETVVKGFSVAEIAVGVPRHSIDWVWLLAII</sequence>
<feature type="transmembrane region" description="Helical" evidence="1">
    <location>
        <begin position="7"/>
        <end position="24"/>
    </location>
</feature>
<accession>A0A268S186</accession>
<dbReference type="Proteomes" id="UP000216133">
    <property type="component" value="Unassembled WGS sequence"/>
</dbReference>
<evidence type="ECO:0000313" key="2">
    <source>
        <dbReference type="EMBL" id="PAF25746.1"/>
    </source>
</evidence>
<dbReference type="AlphaFoldDB" id="A0A268S186"/>
<organism evidence="2 3">
    <name type="scientific">Shouchella clausii</name>
    <name type="common">Alkalihalobacillus clausii</name>
    <dbReference type="NCBI Taxonomy" id="79880"/>
    <lineage>
        <taxon>Bacteria</taxon>
        <taxon>Bacillati</taxon>
        <taxon>Bacillota</taxon>
        <taxon>Bacilli</taxon>
        <taxon>Bacillales</taxon>
        <taxon>Bacillaceae</taxon>
        <taxon>Shouchella</taxon>
    </lineage>
</organism>
<name>A0A268S186_SHOCL</name>
<keyword evidence="1" id="KW-0812">Transmembrane</keyword>
<dbReference type="EMBL" id="NPBS01000063">
    <property type="protein sequence ID" value="PAF25746.1"/>
    <property type="molecule type" value="Genomic_DNA"/>
</dbReference>
<feature type="transmembrane region" description="Helical" evidence="1">
    <location>
        <begin position="44"/>
        <end position="65"/>
    </location>
</feature>
<protein>
    <recommendedName>
        <fullName evidence="4">ABC transporter permease</fullName>
    </recommendedName>
</protein>
<reference evidence="2 3" key="1">
    <citation type="submission" date="2017-07" db="EMBL/GenBank/DDBJ databases">
        <title>Isolation and whole genome analysis of endospore-forming bacteria from heroin.</title>
        <authorList>
            <person name="Kalinowski J."/>
            <person name="Ahrens B."/>
            <person name="Al-Dilaimi A."/>
            <person name="Winkler A."/>
            <person name="Wibberg D."/>
            <person name="Schleenbecker U."/>
            <person name="Ruckert C."/>
            <person name="Wolfel R."/>
            <person name="Grass G."/>
        </authorList>
    </citation>
    <scope>NUCLEOTIDE SEQUENCE [LARGE SCALE GENOMIC DNA]</scope>
    <source>
        <strain evidence="2 3">7523-2</strain>
    </source>
</reference>
<comment type="caution">
    <text evidence="2">The sequence shown here is derived from an EMBL/GenBank/DDBJ whole genome shotgun (WGS) entry which is preliminary data.</text>
</comment>
<evidence type="ECO:0000256" key="1">
    <source>
        <dbReference type="SAM" id="Phobius"/>
    </source>
</evidence>
<gene>
    <name evidence="2" type="ORF">CHH61_12150</name>
</gene>
<keyword evidence="1" id="KW-0472">Membrane</keyword>
<evidence type="ECO:0000313" key="3">
    <source>
        <dbReference type="Proteomes" id="UP000216133"/>
    </source>
</evidence>
<dbReference type="RefSeq" id="WP_095239327.1">
    <property type="nucleotide sequence ID" value="NZ_CP155469.1"/>
</dbReference>
<proteinExistence type="predicted"/>